<protein>
    <recommendedName>
        <fullName evidence="5">Multidrug transporter</fullName>
    </recommendedName>
</protein>
<name>V4PS51_9CAUL</name>
<dbReference type="PANTHER" id="PTHR30203">
    <property type="entry name" value="OUTER MEMBRANE CATION EFFLUX PROTEIN"/>
    <property type="match status" value="1"/>
</dbReference>
<comment type="caution">
    <text evidence="3">The sequence shown here is derived from an EMBL/GenBank/DDBJ whole genome shotgun (WGS) entry which is preliminary data.</text>
</comment>
<dbReference type="PROSITE" id="PS51257">
    <property type="entry name" value="PROKAR_LIPOPROTEIN"/>
    <property type="match status" value="1"/>
</dbReference>
<keyword evidence="2" id="KW-0472">Membrane</keyword>
<organism evidence="3 4">
    <name type="scientific">Asticcacaulis benevestitus DSM 16100 = ATCC BAA-896</name>
    <dbReference type="NCBI Taxonomy" id="1121022"/>
    <lineage>
        <taxon>Bacteria</taxon>
        <taxon>Pseudomonadati</taxon>
        <taxon>Pseudomonadota</taxon>
        <taxon>Alphaproteobacteria</taxon>
        <taxon>Caulobacterales</taxon>
        <taxon>Caulobacteraceae</taxon>
        <taxon>Asticcacaulis</taxon>
    </lineage>
</organism>
<keyword evidence="2" id="KW-0449">Lipoprotein</keyword>
<dbReference type="InterPro" id="IPR010131">
    <property type="entry name" value="MdtP/NodT-like"/>
</dbReference>
<dbReference type="Pfam" id="PF02321">
    <property type="entry name" value="OEP"/>
    <property type="match status" value="2"/>
</dbReference>
<feature type="chain" id="PRO_5001443964" description="Multidrug transporter" evidence="2">
    <location>
        <begin position="21"/>
        <end position="449"/>
    </location>
</feature>
<dbReference type="GO" id="GO:0005886">
    <property type="term" value="C:plasma membrane"/>
    <property type="evidence" value="ECO:0007669"/>
    <property type="project" value="UniProtKB-SubCell"/>
</dbReference>
<sequence>MKRLALIALASSALSACTLAPKYVQPASPVVANWPVEATTTSDAQLKWRDLLTDTRLQSTISLALEQNRDLRIAALNIDKARATYGITRSSLLPDISATLSQSRNETNERYSANLGLASYEVDLFGRVRSLKDAALESFFAERENRNAVQISLIASVATSWLNLASDQDALDLARQTYAARQDTLTIAQGRARIGVLSDLDLAQAEVLAQTARADVARLQTVVDQDKSALTLLVGAPLSPDLLPDGLKDNLVAASLPVGLPSDVLLNRPDVLTAEHDLKSANANIGAARAAFFPRISLTGSTGSSSSDLDGLFKSGNGTWSFVPSISVPIFAGGANRAGLQSATASRDIATAAYEKAIQSAFSEVSNALAVRARIDERLSAQAAATTAAQRSLTLSQARYDSGVDSYLTLLDAQRTLYTAQQSLISLQALRATNLVALYKAVGDDQSLQ</sequence>
<keyword evidence="2" id="KW-0812">Transmembrane</keyword>
<dbReference type="PATRIC" id="fig|1121022.4.peg.2166"/>
<dbReference type="Proteomes" id="UP000017837">
    <property type="component" value="Unassembled WGS sequence"/>
</dbReference>
<dbReference type="Gene3D" id="1.20.1600.10">
    <property type="entry name" value="Outer membrane efflux proteins (OEP)"/>
    <property type="match status" value="1"/>
</dbReference>
<keyword evidence="4" id="KW-1185">Reference proteome</keyword>
<evidence type="ECO:0000256" key="1">
    <source>
        <dbReference type="ARBA" id="ARBA00007613"/>
    </source>
</evidence>
<dbReference type="GO" id="GO:0015562">
    <property type="term" value="F:efflux transmembrane transporter activity"/>
    <property type="evidence" value="ECO:0007669"/>
    <property type="project" value="InterPro"/>
</dbReference>
<keyword evidence="2" id="KW-0732">Signal</keyword>
<dbReference type="PANTHER" id="PTHR30203:SF32">
    <property type="entry name" value="CATION EFFLUX SYSTEM PROTEIN CUSC"/>
    <property type="match status" value="1"/>
</dbReference>
<keyword evidence="2" id="KW-1134">Transmembrane beta strand</keyword>
<gene>
    <name evidence="3" type="ORF">ABENE_10715</name>
</gene>
<keyword evidence="2" id="KW-0564">Palmitate</keyword>
<evidence type="ECO:0000313" key="3">
    <source>
        <dbReference type="EMBL" id="ESQ91121.1"/>
    </source>
</evidence>
<reference evidence="3 4" key="1">
    <citation type="journal article" date="2014" name="Nature">
        <title>Sequential evolution of bacterial morphology by co-option of a developmental regulator.</title>
        <authorList>
            <person name="Jiang C."/>
            <person name="Brown P.J."/>
            <person name="Ducret A."/>
            <person name="Brun Y.V."/>
        </authorList>
    </citation>
    <scope>NUCLEOTIDE SEQUENCE [LARGE SCALE GENOMIC DNA]</scope>
    <source>
        <strain evidence="3 4">DSM 16100</strain>
    </source>
</reference>
<dbReference type="AlphaFoldDB" id="V4PS51"/>
<comment type="subcellular location">
    <subcellularLocation>
        <location evidence="2">Cell membrane</location>
        <topology evidence="2">Lipid-anchor</topology>
    </subcellularLocation>
</comment>
<dbReference type="eggNOG" id="COG1538">
    <property type="taxonomic scope" value="Bacteria"/>
</dbReference>
<dbReference type="Gene3D" id="2.20.200.10">
    <property type="entry name" value="Outer membrane efflux proteins (OEP)"/>
    <property type="match status" value="1"/>
</dbReference>
<dbReference type="NCBIfam" id="TIGR01845">
    <property type="entry name" value="outer_NodT"/>
    <property type="match status" value="1"/>
</dbReference>
<evidence type="ECO:0000313" key="4">
    <source>
        <dbReference type="Proteomes" id="UP000017837"/>
    </source>
</evidence>
<dbReference type="OrthoDB" id="7181739at2"/>
<accession>V4PS51</accession>
<dbReference type="EMBL" id="AWGB01000018">
    <property type="protein sequence ID" value="ESQ91121.1"/>
    <property type="molecule type" value="Genomic_DNA"/>
</dbReference>
<dbReference type="SUPFAM" id="SSF56954">
    <property type="entry name" value="Outer membrane efflux proteins (OEP)"/>
    <property type="match status" value="1"/>
</dbReference>
<evidence type="ECO:0008006" key="5">
    <source>
        <dbReference type="Google" id="ProtNLM"/>
    </source>
</evidence>
<comment type="similarity">
    <text evidence="1 2">Belongs to the outer membrane factor (OMF) (TC 1.B.17) family.</text>
</comment>
<feature type="signal peptide" evidence="2">
    <location>
        <begin position="1"/>
        <end position="20"/>
    </location>
</feature>
<dbReference type="STRING" id="1121022.GCA_000376105_02964"/>
<dbReference type="InterPro" id="IPR003423">
    <property type="entry name" value="OMP_efflux"/>
</dbReference>
<proteinExistence type="inferred from homology"/>
<dbReference type="RefSeq" id="WP_018082629.1">
    <property type="nucleotide sequence ID" value="NZ_AQWM01000016.1"/>
</dbReference>
<evidence type="ECO:0000256" key="2">
    <source>
        <dbReference type="RuleBase" id="RU362097"/>
    </source>
</evidence>